<evidence type="ECO:0000256" key="1">
    <source>
        <dbReference type="ARBA" id="ARBA00022475"/>
    </source>
</evidence>
<evidence type="ECO:0000313" key="11">
    <source>
        <dbReference type="Proteomes" id="UP000250235"/>
    </source>
</evidence>
<dbReference type="InterPro" id="IPR041561">
    <property type="entry name" value="PglD_N"/>
</dbReference>
<evidence type="ECO:0000256" key="2">
    <source>
        <dbReference type="ARBA" id="ARBA00022481"/>
    </source>
</evidence>
<feature type="domain" description="PglD N-terminal" evidence="9">
    <location>
        <begin position="295"/>
        <end position="369"/>
    </location>
</feature>
<feature type="transmembrane region" description="Helical" evidence="7">
    <location>
        <begin position="198"/>
        <end position="219"/>
    </location>
</feature>
<dbReference type="OrthoDB" id="25818at2759"/>
<dbReference type="EMBL" id="KV020142">
    <property type="protein sequence ID" value="KZV14993.1"/>
    <property type="molecule type" value="Genomic_DNA"/>
</dbReference>
<dbReference type="PANTHER" id="PTHR30093">
    <property type="entry name" value="GENERAL SECRETION PATHWAY PROTEIN G"/>
    <property type="match status" value="1"/>
</dbReference>
<evidence type="ECO:0000256" key="6">
    <source>
        <dbReference type="ARBA" id="ARBA00023136"/>
    </source>
</evidence>
<dbReference type="CDD" id="cd00761">
    <property type="entry name" value="Glyco_tranf_GTA_type"/>
    <property type="match status" value="1"/>
</dbReference>
<dbReference type="GO" id="GO:0043107">
    <property type="term" value="P:type IV pilus-dependent motility"/>
    <property type="evidence" value="ECO:0007669"/>
    <property type="project" value="TreeGrafter"/>
</dbReference>
<feature type="domain" description="Glycosyltransferase 2-like" evidence="8">
    <location>
        <begin position="866"/>
        <end position="988"/>
    </location>
</feature>
<dbReference type="Gene3D" id="3.90.550.10">
    <property type="entry name" value="Spore Coat Polysaccharide Biosynthesis Protein SpsA, Chain A"/>
    <property type="match status" value="1"/>
</dbReference>
<dbReference type="InterPro" id="IPR020019">
    <property type="entry name" value="AcTrfase_PglD-like"/>
</dbReference>
<keyword evidence="7" id="KW-1133">Transmembrane helix</keyword>
<dbReference type="Pfam" id="PF07963">
    <property type="entry name" value="N_methyl"/>
    <property type="match status" value="2"/>
</dbReference>
<dbReference type="Pfam" id="PF00114">
    <property type="entry name" value="Pilin"/>
    <property type="match status" value="2"/>
</dbReference>
<dbReference type="InterPro" id="IPR029044">
    <property type="entry name" value="Nucleotide-diphossugar_trans"/>
</dbReference>
<dbReference type="NCBIfam" id="TIGR03570">
    <property type="entry name" value="NeuD_NnaD"/>
    <property type="match status" value="1"/>
</dbReference>
<evidence type="ECO:0000259" key="9">
    <source>
        <dbReference type="Pfam" id="PF17836"/>
    </source>
</evidence>
<dbReference type="GO" id="GO:0007155">
    <property type="term" value="P:cell adhesion"/>
    <property type="evidence" value="ECO:0007669"/>
    <property type="project" value="InterPro"/>
</dbReference>
<keyword evidence="5" id="KW-0808">Transferase</keyword>
<dbReference type="InterPro" id="IPR001173">
    <property type="entry name" value="Glyco_trans_2-like"/>
</dbReference>
<keyword evidence="2" id="KW-0488">Methylation</keyword>
<name>A0A2Z7A1I2_9LAMI</name>
<dbReference type="Pfam" id="PF07429">
    <property type="entry name" value="Glyco_transf_56"/>
    <property type="match status" value="1"/>
</dbReference>
<dbReference type="SUPFAM" id="SSF51161">
    <property type="entry name" value="Trimeric LpxA-like enzymes"/>
    <property type="match status" value="1"/>
</dbReference>
<dbReference type="PANTHER" id="PTHR30093:SF34">
    <property type="entry name" value="PREPILIN PEPTIDASE-DEPENDENT PROTEIN D"/>
    <property type="match status" value="1"/>
</dbReference>
<protein>
    <submittedName>
        <fullName evidence="10">Uncharacterized protein</fullName>
    </submittedName>
</protein>
<accession>A0A2Z7A1I2</accession>
<dbReference type="InterPro" id="IPR012902">
    <property type="entry name" value="N_methyl_site"/>
</dbReference>
<dbReference type="Gene3D" id="2.160.10.10">
    <property type="entry name" value="Hexapeptide repeat proteins"/>
    <property type="match status" value="1"/>
</dbReference>
<dbReference type="InterPro" id="IPR045584">
    <property type="entry name" value="Pilin-like"/>
</dbReference>
<evidence type="ECO:0000256" key="3">
    <source>
        <dbReference type="ARBA" id="ARBA00022519"/>
    </source>
</evidence>
<gene>
    <name evidence="10" type="ORF">F511_09462</name>
</gene>
<evidence type="ECO:0000313" key="10">
    <source>
        <dbReference type="EMBL" id="KZV14993.1"/>
    </source>
</evidence>
<dbReference type="Pfam" id="PF17836">
    <property type="entry name" value="PglD_N"/>
    <property type="match status" value="1"/>
</dbReference>
<dbReference type="Pfam" id="PF00535">
    <property type="entry name" value="Glycos_transf_2"/>
    <property type="match status" value="1"/>
</dbReference>
<keyword evidence="11" id="KW-1185">Reference proteome</keyword>
<evidence type="ECO:0000259" key="8">
    <source>
        <dbReference type="Pfam" id="PF00535"/>
    </source>
</evidence>
<evidence type="ECO:0000256" key="5">
    <source>
        <dbReference type="ARBA" id="ARBA00022679"/>
    </source>
</evidence>
<proteinExistence type="predicted"/>
<dbReference type="AlphaFoldDB" id="A0A2Z7A1I2"/>
<dbReference type="SUPFAM" id="SSF53448">
    <property type="entry name" value="Nucleotide-diphospho-sugar transferases"/>
    <property type="match status" value="1"/>
</dbReference>
<dbReference type="NCBIfam" id="TIGR02532">
    <property type="entry name" value="IV_pilin_GFxxxE"/>
    <property type="match status" value="2"/>
</dbReference>
<sequence length="1189" mass="129897">MPCQRQASGFTLIELMIVVAIIAILAAIAIPAYQDYIVRAQVTEGMSLASGAKASVWDYVSNHGTLPTDNQEAGLAKDTSIAGNYVSKVDISDGRIIATFGGPKANSHLTGRHLSPQTALSPCGGINAAKANGARREPEPILAFVTASTAANIGDMQQYRSGCRGILGGIGAGTQGATTLASQQRGTAMKNLQKGFTLIELMIVVAIIAILAAIAIPAYQDYLVRSQVSEALSLAGGPETSITEYYQNKGTAPTSNAEAGIAGADSIGGNYVASVTVGTGGIITAAMGHVAFNELYIFGAGGSGREVAWLAQEQFGNAVKLTFVVDQPIYLAPPVNGIKVVLLDELARTVNARFVVALGNPADRERIARLFLDAGHLPTTITHPRAVMSSLIKIGAGSVVCANSVLTTNVTIGEHVQVNLACTISHDVVIGDYTTLSPAVNICGNVHIGRRVFVGANACFINGSANKPLVIGDDAVIAAGACVTRDVEAGAMVAGRFLHLVPDDKFIDAAKGVFDEATPGAHDFVCLKRPPFCHLHTFRPIVLEAGEALQLRFLAELPRYAAVFIHYLNDIARLIIMHAPSTTRFIWLGWGADYYHLICDRGALWLPETKNAMHGPLAHAQNRARLLRKFKGYIDFVRRPRTLRPRLQADRDLRKIGPRAQDEPILLNRIMAMSTPLLEDYQAILSAHEGFRPEFIDWNYWTEGFNPLDCPDSPTGCDILLGNSATPENNHLEAMQLLSDVDLGKRHIYCPLSYGDKYYGDMVAREGNARFGERFIPMRGYLPVDEYSRIIQRCSIIVMNHLRQQALGNIVTALCSGANVVLQEHSPVRQAMNRLGVRTYTPQTLPHLIADTLPAIDATNVLHSTRQILDSIFGRPAILERTATPNGNVEVIVVPNGPDESWKEVAQSYAAERRVNWHPVTAKHANVARNHGKQIASGKYIRFLDDDDYLSPLYATKQLLALETTNAEVCTGHIDAVTESGQFIKHMPMPDTGGDLFSMVAHHARLCLPTAHVFLRSRISESSWDESIMVEQDTDWMLRISSQREWKWITVHDVVGLWTQHGNHRTSKTIGDHTRSELTSSHLLNSLNTLQKRNALTNARKKAIADGLWGCAHLSFYFSPVHWSQIARQAQRLSPMSKPSDTLFSLPGFQHIDPLIIEWLMIPKRWANLILRQGLKRLTGTINHVFAKS</sequence>
<reference evidence="10 11" key="1">
    <citation type="journal article" date="2015" name="Proc. Natl. Acad. Sci. U.S.A.">
        <title>The resurrection genome of Boea hygrometrica: A blueprint for survival of dehydration.</title>
        <authorList>
            <person name="Xiao L."/>
            <person name="Yang G."/>
            <person name="Zhang L."/>
            <person name="Yang X."/>
            <person name="Zhao S."/>
            <person name="Ji Z."/>
            <person name="Zhou Q."/>
            <person name="Hu M."/>
            <person name="Wang Y."/>
            <person name="Chen M."/>
            <person name="Xu Y."/>
            <person name="Jin H."/>
            <person name="Xiao X."/>
            <person name="Hu G."/>
            <person name="Bao F."/>
            <person name="Hu Y."/>
            <person name="Wan P."/>
            <person name="Li L."/>
            <person name="Deng X."/>
            <person name="Kuang T."/>
            <person name="Xiang C."/>
            <person name="Zhu J.K."/>
            <person name="Oliver M.J."/>
            <person name="He Y."/>
        </authorList>
    </citation>
    <scope>NUCLEOTIDE SEQUENCE [LARGE SCALE GENOMIC DNA]</scope>
    <source>
        <strain evidence="11">cv. XS01</strain>
    </source>
</reference>
<dbReference type="Gene3D" id="3.30.700.10">
    <property type="entry name" value="Glycoprotein, Type 4 Pilin"/>
    <property type="match status" value="2"/>
</dbReference>
<keyword evidence="6 7" id="KW-0472">Membrane</keyword>
<dbReference type="InterPro" id="IPR011004">
    <property type="entry name" value="Trimer_LpxA-like_sf"/>
</dbReference>
<dbReference type="InterPro" id="IPR009993">
    <property type="entry name" value="WecF"/>
</dbReference>
<dbReference type="GO" id="GO:0008417">
    <property type="term" value="F:fucosyltransferase activity"/>
    <property type="evidence" value="ECO:0007669"/>
    <property type="project" value="InterPro"/>
</dbReference>
<keyword evidence="3" id="KW-0997">Cell inner membrane</keyword>
<evidence type="ECO:0000256" key="7">
    <source>
        <dbReference type="SAM" id="Phobius"/>
    </source>
</evidence>
<dbReference type="CDD" id="cd03360">
    <property type="entry name" value="LbH_AT_putative"/>
    <property type="match status" value="1"/>
</dbReference>
<dbReference type="GO" id="GO:0009246">
    <property type="term" value="P:enterobacterial common antigen biosynthetic process"/>
    <property type="evidence" value="ECO:0007669"/>
    <property type="project" value="InterPro"/>
</dbReference>
<keyword evidence="4" id="KW-0328">Glycosyltransferase</keyword>
<evidence type="ECO:0000256" key="4">
    <source>
        <dbReference type="ARBA" id="ARBA00022676"/>
    </source>
</evidence>
<dbReference type="PROSITE" id="PS00409">
    <property type="entry name" value="PROKAR_NTER_METHYL"/>
    <property type="match status" value="2"/>
</dbReference>
<keyword evidence="1" id="KW-1003">Cell membrane</keyword>
<keyword evidence="7" id="KW-0812">Transmembrane</keyword>
<dbReference type="SUPFAM" id="SSF54523">
    <property type="entry name" value="Pili subunits"/>
    <property type="match status" value="2"/>
</dbReference>
<organism evidence="10 11">
    <name type="scientific">Dorcoceras hygrometricum</name>
    <dbReference type="NCBI Taxonomy" id="472368"/>
    <lineage>
        <taxon>Eukaryota</taxon>
        <taxon>Viridiplantae</taxon>
        <taxon>Streptophyta</taxon>
        <taxon>Embryophyta</taxon>
        <taxon>Tracheophyta</taxon>
        <taxon>Spermatophyta</taxon>
        <taxon>Magnoliopsida</taxon>
        <taxon>eudicotyledons</taxon>
        <taxon>Gunneridae</taxon>
        <taxon>Pentapetalae</taxon>
        <taxon>asterids</taxon>
        <taxon>lamiids</taxon>
        <taxon>Lamiales</taxon>
        <taxon>Gesneriaceae</taxon>
        <taxon>Didymocarpoideae</taxon>
        <taxon>Trichosporeae</taxon>
        <taxon>Loxocarpinae</taxon>
        <taxon>Dorcoceras</taxon>
    </lineage>
</organism>
<dbReference type="InterPro" id="IPR001082">
    <property type="entry name" value="Pilin"/>
</dbReference>
<dbReference type="Proteomes" id="UP000250235">
    <property type="component" value="Unassembled WGS sequence"/>
</dbReference>
<feature type="transmembrane region" description="Helical" evidence="7">
    <location>
        <begin position="12"/>
        <end position="33"/>
    </location>
</feature>